<organism evidence="1 2">
    <name type="scientific">Caerostris darwini</name>
    <dbReference type="NCBI Taxonomy" id="1538125"/>
    <lineage>
        <taxon>Eukaryota</taxon>
        <taxon>Metazoa</taxon>
        <taxon>Ecdysozoa</taxon>
        <taxon>Arthropoda</taxon>
        <taxon>Chelicerata</taxon>
        <taxon>Arachnida</taxon>
        <taxon>Araneae</taxon>
        <taxon>Araneomorphae</taxon>
        <taxon>Entelegynae</taxon>
        <taxon>Araneoidea</taxon>
        <taxon>Araneidae</taxon>
        <taxon>Caerostris</taxon>
    </lineage>
</organism>
<keyword evidence="2" id="KW-1185">Reference proteome</keyword>
<protein>
    <submittedName>
        <fullName evidence="1">Uncharacterized protein</fullName>
    </submittedName>
</protein>
<sequence length="129" mass="14591">MVKVNIHHLEIPFDSCKLSSPNPENIVLKGKKRNYPWIHPRALPKRSEALSKTHPQAILPQLDRLNAQQIPTKVGISINLSITHAPRVVLNFKLWKFLWGRLNIYSRNSAATFCISSKLGDRYAGGIAE</sequence>
<dbReference type="AlphaFoldDB" id="A0AAV4WZ60"/>
<dbReference type="EMBL" id="BPLQ01015353">
    <property type="protein sequence ID" value="GIY87578.1"/>
    <property type="molecule type" value="Genomic_DNA"/>
</dbReference>
<gene>
    <name evidence="1" type="ORF">CDAR_529931</name>
</gene>
<accession>A0AAV4WZ60</accession>
<comment type="caution">
    <text evidence="1">The sequence shown here is derived from an EMBL/GenBank/DDBJ whole genome shotgun (WGS) entry which is preliminary data.</text>
</comment>
<dbReference type="Proteomes" id="UP001054837">
    <property type="component" value="Unassembled WGS sequence"/>
</dbReference>
<name>A0AAV4WZ60_9ARAC</name>
<reference evidence="1 2" key="1">
    <citation type="submission" date="2021-06" db="EMBL/GenBank/DDBJ databases">
        <title>Caerostris darwini draft genome.</title>
        <authorList>
            <person name="Kono N."/>
            <person name="Arakawa K."/>
        </authorList>
    </citation>
    <scope>NUCLEOTIDE SEQUENCE [LARGE SCALE GENOMIC DNA]</scope>
</reference>
<evidence type="ECO:0000313" key="2">
    <source>
        <dbReference type="Proteomes" id="UP001054837"/>
    </source>
</evidence>
<evidence type="ECO:0000313" key="1">
    <source>
        <dbReference type="EMBL" id="GIY87578.1"/>
    </source>
</evidence>
<proteinExistence type="predicted"/>